<evidence type="ECO:0000259" key="2">
    <source>
        <dbReference type="Pfam" id="PF01565"/>
    </source>
</evidence>
<evidence type="ECO:0000313" key="4">
    <source>
        <dbReference type="Proteomes" id="UP000325273"/>
    </source>
</evidence>
<dbReference type="InterPro" id="IPR006094">
    <property type="entry name" value="Oxid_FAD_bind_N"/>
</dbReference>
<keyword evidence="1" id="KW-0274">FAD</keyword>
<dbReference type="Pfam" id="PF01565">
    <property type="entry name" value="FAD_binding_4"/>
    <property type="match status" value="1"/>
</dbReference>
<dbReference type="InterPro" id="IPR016169">
    <property type="entry name" value="FAD-bd_PCMH_sub2"/>
</dbReference>
<sequence length="93" mass="10466">MGSSRQGVRCNAVAPGLFLTETVARTYSDSAVLDLKRMNRIFEVSDTNYYAIVEPGISDFDLYNYIRERGLKVWLDVPDPGWGSVVGRQFARS</sequence>
<keyword evidence="4" id="KW-1185">Reference proteome</keyword>
<accession>A0A5B0GNP0</accession>
<proteinExistence type="predicted"/>
<dbReference type="SUPFAM" id="SSF56176">
    <property type="entry name" value="FAD-binding/transporter-associated domain-like"/>
    <property type="match status" value="1"/>
</dbReference>
<organism evidence="3 4">
    <name type="scientific">Paraburkholderia panacisoli</name>
    <dbReference type="NCBI Taxonomy" id="2603818"/>
    <lineage>
        <taxon>Bacteria</taxon>
        <taxon>Pseudomonadati</taxon>
        <taxon>Pseudomonadota</taxon>
        <taxon>Betaproteobacteria</taxon>
        <taxon>Burkholderiales</taxon>
        <taxon>Burkholderiaceae</taxon>
        <taxon>Paraburkholderia</taxon>
    </lineage>
</organism>
<dbReference type="Proteomes" id="UP000325273">
    <property type="component" value="Unassembled WGS sequence"/>
</dbReference>
<feature type="domain" description="FAD linked oxidase N-terminal" evidence="2">
    <location>
        <begin position="27"/>
        <end position="87"/>
    </location>
</feature>
<keyword evidence="1" id="KW-0285">Flavoprotein</keyword>
<dbReference type="InterPro" id="IPR036318">
    <property type="entry name" value="FAD-bd_PCMH-like_sf"/>
</dbReference>
<dbReference type="Gene3D" id="3.30.465.10">
    <property type="match status" value="1"/>
</dbReference>
<dbReference type="EMBL" id="VTUZ01000035">
    <property type="protein sequence ID" value="KAA1003570.1"/>
    <property type="molecule type" value="Genomic_DNA"/>
</dbReference>
<dbReference type="GO" id="GO:0050660">
    <property type="term" value="F:flavin adenine dinucleotide binding"/>
    <property type="evidence" value="ECO:0007669"/>
    <property type="project" value="InterPro"/>
</dbReference>
<gene>
    <name evidence="3" type="ORF">FVF58_36460</name>
</gene>
<protein>
    <submittedName>
        <fullName evidence="3">FAD-binding protein</fullName>
    </submittedName>
</protein>
<comment type="caution">
    <text evidence="3">The sequence shown here is derived from an EMBL/GenBank/DDBJ whole genome shotgun (WGS) entry which is preliminary data.</text>
</comment>
<reference evidence="3 4" key="1">
    <citation type="submission" date="2019-08" db="EMBL/GenBank/DDBJ databases">
        <title>Paraburkholderia sp. DCY113.</title>
        <authorList>
            <person name="Kang J."/>
        </authorList>
    </citation>
    <scope>NUCLEOTIDE SEQUENCE [LARGE SCALE GENOMIC DNA]</scope>
    <source>
        <strain evidence="3 4">DCY113</strain>
    </source>
</reference>
<name>A0A5B0GNP0_9BURK</name>
<evidence type="ECO:0000256" key="1">
    <source>
        <dbReference type="ARBA" id="ARBA00022827"/>
    </source>
</evidence>
<dbReference type="AlphaFoldDB" id="A0A5B0GNP0"/>
<evidence type="ECO:0000313" key="3">
    <source>
        <dbReference type="EMBL" id="KAA1003570.1"/>
    </source>
</evidence>